<dbReference type="KEGG" id="pan:PODANSg4683"/>
<dbReference type="Pfam" id="PF05057">
    <property type="entry name" value="DUF676"/>
    <property type="match status" value="1"/>
</dbReference>
<feature type="domain" description="Nephrocystin 3-like N-terminal" evidence="5">
    <location>
        <begin position="309"/>
        <end position="486"/>
    </location>
</feature>
<dbReference type="Pfam" id="PF24883">
    <property type="entry name" value="NPHP3_N"/>
    <property type="match status" value="1"/>
</dbReference>
<dbReference type="AlphaFoldDB" id="B2AV98"/>
<reference evidence="6 8" key="1">
    <citation type="journal article" date="2008" name="Genome Biol.">
        <title>The genome sequence of the model ascomycete fungus Podospora anserina.</title>
        <authorList>
            <person name="Espagne E."/>
            <person name="Lespinet O."/>
            <person name="Malagnac F."/>
            <person name="Da Silva C."/>
            <person name="Jaillon O."/>
            <person name="Porcel B.M."/>
            <person name="Couloux A."/>
            <person name="Aury J.-M."/>
            <person name="Segurens B."/>
            <person name="Poulain J."/>
            <person name="Anthouard V."/>
            <person name="Grossetete S."/>
            <person name="Khalili H."/>
            <person name="Coppin E."/>
            <person name="Dequard-Chablat M."/>
            <person name="Picard M."/>
            <person name="Contamine V."/>
            <person name="Arnaise S."/>
            <person name="Bourdais A."/>
            <person name="Berteaux-Lecellier V."/>
            <person name="Gautheret D."/>
            <person name="de Vries R.P."/>
            <person name="Battaglia E."/>
            <person name="Coutinho P.M."/>
            <person name="Danchin E.G.J."/>
            <person name="Henrissat B."/>
            <person name="El Khoury R."/>
            <person name="Sainsard-Chanet A."/>
            <person name="Boivin A."/>
            <person name="Pinan-Lucarre B."/>
            <person name="Sellem C.H."/>
            <person name="Debuchy R."/>
            <person name="Wincker P."/>
            <person name="Weissenbach J."/>
            <person name="Silar P."/>
        </authorList>
    </citation>
    <scope>NUCLEOTIDE SEQUENCE [LARGE SCALE GENOMIC DNA]</scope>
    <source>
        <strain evidence="8">S / ATCC MYA-4624 / DSM 980 / FGSC 10383</strain>
        <strain evidence="6">S mat+</strain>
    </source>
</reference>
<dbReference type="HOGENOM" id="CLU_000288_34_1_1"/>
<dbReference type="Gene3D" id="1.25.40.20">
    <property type="entry name" value="Ankyrin repeat-containing domain"/>
    <property type="match status" value="1"/>
</dbReference>
<dbReference type="PANTHER" id="PTHR10039:SF5">
    <property type="entry name" value="NACHT DOMAIN-CONTAINING PROTEIN"/>
    <property type="match status" value="1"/>
</dbReference>
<dbReference type="PANTHER" id="PTHR10039">
    <property type="entry name" value="AMELOGENIN"/>
    <property type="match status" value="1"/>
</dbReference>
<dbReference type="PROSITE" id="PS50088">
    <property type="entry name" value="ANK_REPEAT"/>
    <property type="match status" value="1"/>
</dbReference>
<dbReference type="InterPro" id="IPR056884">
    <property type="entry name" value="NPHP3-like_N"/>
</dbReference>
<dbReference type="SUPFAM" id="SSF48403">
    <property type="entry name" value="Ankyrin repeat"/>
    <property type="match status" value="1"/>
</dbReference>
<evidence type="ECO:0000256" key="1">
    <source>
        <dbReference type="ARBA" id="ARBA00007920"/>
    </source>
</evidence>
<keyword evidence="3" id="KW-0040">ANK repeat</keyword>
<dbReference type="SUPFAM" id="SSF52540">
    <property type="entry name" value="P-loop containing nucleoside triphosphate hydrolases"/>
    <property type="match status" value="1"/>
</dbReference>
<evidence type="ECO:0000259" key="4">
    <source>
        <dbReference type="Pfam" id="PF05057"/>
    </source>
</evidence>
<comment type="similarity">
    <text evidence="1">Belongs to the putative lipase ROG1 family.</text>
</comment>
<dbReference type="EMBL" id="CU633900">
    <property type="protein sequence ID" value="CAP68321.1"/>
    <property type="molecule type" value="Genomic_DNA"/>
</dbReference>
<accession>B2AV98</accession>
<dbReference type="InParanoid" id="B2AV98"/>
<evidence type="ECO:0000313" key="6">
    <source>
        <dbReference type="EMBL" id="CAP68321.1"/>
    </source>
</evidence>
<reference evidence="6" key="2">
    <citation type="submission" date="2008-07" db="EMBL/GenBank/DDBJ databases">
        <authorList>
            <person name="Genoscope - CEA"/>
        </authorList>
    </citation>
    <scope>NUCLEOTIDE SEQUENCE</scope>
    <source>
        <strain evidence="6">S mat+</strain>
    </source>
</reference>
<dbReference type="eggNOG" id="KOG2029">
    <property type="taxonomic scope" value="Eukaryota"/>
</dbReference>
<dbReference type="Proteomes" id="UP000001197">
    <property type="component" value="Chromosome 7"/>
</dbReference>
<dbReference type="InterPro" id="IPR027417">
    <property type="entry name" value="P-loop_NTPase"/>
</dbReference>
<feature type="repeat" description="ANK" evidence="3">
    <location>
        <begin position="998"/>
        <end position="1030"/>
    </location>
</feature>
<evidence type="ECO:0000256" key="3">
    <source>
        <dbReference type="PROSITE-ProRule" id="PRU00023"/>
    </source>
</evidence>
<organism evidence="6">
    <name type="scientific">Podospora anserina (strain S / ATCC MYA-4624 / DSM 980 / FGSC 10383)</name>
    <name type="common">Pleurage anserina</name>
    <dbReference type="NCBI Taxonomy" id="515849"/>
    <lineage>
        <taxon>Eukaryota</taxon>
        <taxon>Fungi</taxon>
        <taxon>Dikarya</taxon>
        <taxon>Ascomycota</taxon>
        <taxon>Pezizomycotina</taxon>
        <taxon>Sordariomycetes</taxon>
        <taxon>Sordariomycetidae</taxon>
        <taxon>Sordariales</taxon>
        <taxon>Podosporaceae</taxon>
        <taxon>Podospora</taxon>
        <taxon>Podospora anserina</taxon>
    </lineage>
</organism>
<dbReference type="InterPro" id="IPR007751">
    <property type="entry name" value="DUF676_lipase-like"/>
</dbReference>
<feature type="domain" description="DUF676" evidence="4">
    <location>
        <begin position="127"/>
        <end position="181"/>
    </location>
</feature>
<name>B2AV98_PODAN</name>
<dbReference type="Gene3D" id="3.40.50.1820">
    <property type="entry name" value="alpha/beta hydrolase"/>
    <property type="match status" value="1"/>
</dbReference>
<dbReference type="InterPro" id="IPR036770">
    <property type="entry name" value="Ankyrin_rpt-contain_sf"/>
</dbReference>
<dbReference type="InterPro" id="IPR002110">
    <property type="entry name" value="Ankyrin_rpt"/>
</dbReference>
<dbReference type="SMART" id="SM00248">
    <property type="entry name" value="ANK"/>
    <property type="match status" value="4"/>
</dbReference>
<dbReference type="SUPFAM" id="SSF53474">
    <property type="entry name" value="alpha/beta-Hydrolases"/>
    <property type="match status" value="1"/>
</dbReference>
<keyword evidence="8" id="KW-1185">Reference proteome</keyword>
<dbReference type="GeneID" id="6192820"/>
<proteinExistence type="inferred from homology"/>
<dbReference type="InterPro" id="IPR029058">
    <property type="entry name" value="AB_hydrolase_fold"/>
</dbReference>
<dbReference type="Pfam" id="PF12796">
    <property type="entry name" value="Ank_2"/>
    <property type="match status" value="1"/>
</dbReference>
<evidence type="ECO:0000259" key="5">
    <source>
        <dbReference type="Pfam" id="PF24883"/>
    </source>
</evidence>
<dbReference type="Gene3D" id="3.40.50.300">
    <property type="entry name" value="P-loop containing nucleotide triphosphate hydrolases"/>
    <property type="match status" value="1"/>
</dbReference>
<gene>
    <name evidence="6" type="ORF">PODANS_7_3660</name>
</gene>
<dbReference type="EMBL" id="FO904942">
    <property type="protein sequence ID" value="CDP31792.1"/>
    <property type="molecule type" value="Genomic_DNA"/>
</dbReference>
<keyword evidence="2" id="KW-0677">Repeat</keyword>
<reference evidence="8" key="3">
    <citation type="journal article" date="2014" name="Genetics">
        <title>Maintaining two mating types: Structure of the mating type locus and its role in heterokaryosis in Podospora anserina.</title>
        <authorList>
            <person name="Grognet P."/>
            <person name="Bidard F."/>
            <person name="Kuchly C."/>
            <person name="Tong L.C.H."/>
            <person name="Coppin E."/>
            <person name="Benkhali J.A."/>
            <person name="Couloux A."/>
            <person name="Wincker P."/>
            <person name="Debuchy R."/>
            <person name="Silar P."/>
        </authorList>
    </citation>
    <scope>GENOME REANNOTATION</scope>
    <source>
        <strain evidence="8">S / ATCC MYA-4624 / DSM 980 / FGSC 10383</strain>
    </source>
</reference>
<evidence type="ECO:0000256" key="2">
    <source>
        <dbReference type="ARBA" id="ARBA00022737"/>
    </source>
</evidence>
<dbReference type="OrthoDB" id="7464126at2759"/>
<evidence type="ECO:0000313" key="8">
    <source>
        <dbReference type="Proteomes" id="UP000001197"/>
    </source>
</evidence>
<reference evidence="7" key="4">
    <citation type="submission" date="2014-09" db="EMBL/GenBank/DDBJ databases">
        <title>Maintaining two mating types: Structure of the mating type locus and its role in heterokaryosis in Podospora anserina.</title>
        <authorList>
            <person name="Grognet P."/>
            <person name="Bidard F."/>
            <person name="Kuchly C."/>
            <person name="Chan Ho Tong L."/>
            <person name="Coppin E."/>
            <person name="Ait Benkhali J."/>
            <person name="Couloux A."/>
            <person name="Wincker P."/>
            <person name="Debuchy R."/>
            <person name="Silar P."/>
        </authorList>
    </citation>
    <scope>NUCLEOTIDE SEQUENCE</scope>
</reference>
<dbReference type="RefSeq" id="XP_001907649.1">
    <property type="nucleotide sequence ID" value="XM_001907614.1"/>
</dbReference>
<evidence type="ECO:0000313" key="7">
    <source>
        <dbReference type="EMBL" id="CDP31792.1"/>
    </source>
</evidence>
<dbReference type="VEuPathDB" id="FungiDB:PODANS_7_3660"/>
<dbReference type="eggNOG" id="KOG0504">
    <property type="taxonomic scope" value="Eukaryota"/>
</dbReference>
<protein>
    <submittedName>
        <fullName evidence="6">Podospora anserina S mat+ genomic DNA chromosome 7, supercontig 1</fullName>
    </submittedName>
</protein>
<sequence length="1121" mass="125387">MLNTEYRSIILVHGLQGHPKRTWLYTSRTQDQRRDSSSRKRWKGALAELMSPKSGSSAPVGNAGPSVASSSVDDGVYWPGDLLPPDCPNARIMVWGYDTVISKGYAPTDKSSLFGHAKNLLYALNRIRPQDRKIVFVAHSLGGLIVKEMLRRSQADEDSHIQNIIQSTAAVIFLGTPHRGSHEFARLGDMVRKVASTILRVDSNETIIRALGLDSPELELSRESFLQQWRTYGFLVKTFQESQALSVPDTSSLLDDPREHAEVIHADHRNMTKFSGRDDPNYLKECLGSLYYEAMFSRQRTIKNAIPKTCEWFYHSSVFQTWYSRKRASTDRGLLWLKGKPGAGKSTVMKYALAQLECLEGSRSNVASFYFNARGNAMEKSPLGLLRSVLHQLCLQDCQILATFSQTYQRRQSCDGGSYLPWSGLELESFFEKAFKESSTRRTFIFIDALDECSEESVREAVYFIDRLAQTALEGEVLLNICLSSRHYPAIRILNCPEVVVEAHNDSDISTYIRDKLRFIPASERNEAHAIQAFLEEMASGVFLWVVLVVELVVRDINSGQPMSKVAKRVKGVPKDMEDLYHQLFRSLTPDELTFSVPLIQWVLLHKDYLPRTGNGHSSDAPPKIPRTRAEGGIRFLHLAVRLSSISGAPTRQNLSDWGYIHPAAPPPTDRILRLINSTSRGLIEYNADGRVQFVHETVREFFLTGPGFGLLDSSLQQNPLGRGYMALVTGCLNALDLPEHSELTTTVKIIHLHTLWALDDYFKGVEMYQAWNPRLLDRLQHPQSNAWRRMRRNEETVLGYMIRNRLATGVLALLERGVHPDDVGGAPSPTGGLITAFDRSAAHDSLLLDELLQSGADLERQNETVDGGCLATLERDGVEMIDRLVVHLVKSYGDGALQTAIDNLKTMKEFWPYYDALLMKLTARAAEINALPTQHTTLFRDPKTHRDSAGHCDHGGYPQACVDGPQGLAESSLDEVLETVCDHLLRHGADPNLRDKDQRTPLHHAVMNLYPRAAARIIAGGVDVNAVGSNGWNALHYAAFYFSRGDQDAQLSGEMAKLLTNSGCSRNTLNNDNKTPMDLAISIPRVYGFPSVQPWHGPNRLSEEELGLLFGDPNNNPRSA</sequence>